<dbReference type="InterPro" id="IPR036610">
    <property type="entry name" value="PEBP-like_sf"/>
</dbReference>
<accession>A0A248JWN2</accession>
<name>A0A248JWN2_9PROT</name>
<evidence type="ECO:0000313" key="3">
    <source>
        <dbReference type="Proteomes" id="UP000197153"/>
    </source>
</evidence>
<dbReference type="Pfam" id="PF01161">
    <property type="entry name" value="PBP"/>
    <property type="match status" value="1"/>
</dbReference>
<reference evidence="2 3" key="1">
    <citation type="submission" date="2017-06" db="EMBL/GenBank/DDBJ databases">
        <title>Complete genome sequence of Nitrospirillum amazonense strain CBAmC, an endophytic nitrogen-fixing and plant growth-promoting bacterium, isolated from sugarcane.</title>
        <authorList>
            <person name="Schwab S."/>
            <person name="dos Santos Teixeira K.R."/>
            <person name="Simoes Araujo J.L."/>
            <person name="Soares Vidal M."/>
            <person name="Borges de Freitas H.R."/>
            <person name="Rivello Crivelaro A.L."/>
            <person name="Bueno de Camargo Nunes A."/>
            <person name="dos Santos C.M."/>
            <person name="Palmeira da Silva Rosa D."/>
            <person name="da Silva Padilha D."/>
            <person name="da Silva E."/>
            <person name="Araujo Terra L."/>
            <person name="Soares Mendes V."/>
            <person name="Farinelli L."/>
            <person name="Magalhaes Cruz L."/>
            <person name="Baldani J.I."/>
        </authorList>
    </citation>
    <scope>NUCLEOTIDE SEQUENCE [LARGE SCALE GENOMIC DNA]</scope>
    <source>
        <strain evidence="2 3">CBAmC</strain>
    </source>
</reference>
<dbReference type="PANTHER" id="PTHR30289">
    <property type="entry name" value="UNCHARACTERIZED PROTEIN YBCL-RELATED"/>
    <property type="match status" value="1"/>
</dbReference>
<keyword evidence="3" id="KW-1185">Reference proteome</keyword>
<dbReference type="RefSeq" id="WP_088873105.1">
    <property type="nucleotide sequence ID" value="NZ_CP022111.1"/>
</dbReference>
<dbReference type="InterPro" id="IPR005247">
    <property type="entry name" value="YbhB_YbcL/LppC-like"/>
</dbReference>
<dbReference type="AlphaFoldDB" id="A0A248JWN2"/>
<gene>
    <name evidence="2" type="ORF">Y958_16480</name>
</gene>
<proteinExistence type="predicted"/>
<organism evidence="2 3">
    <name type="scientific">Nitrospirillum viridazoti CBAmc</name>
    <dbReference type="NCBI Taxonomy" id="1441467"/>
    <lineage>
        <taxon>Bacteria</taxon>
        <taxon>Pseudomonadati</taxon>
        <taxon>Pseudomonadota</taxon>
        <taxon>Alphaproteobacteria</taxon>
        <taxon>Rhodospirillales</taxon>
        <taxon>Azospirillaceae</taxon>
        <taxon>Nitrospirillum</taxon>
        <taxon>Nitrospirillum viridazoti</taxon>
    </lineage>
</organism>
<dbReference type="PANTHER" id="PTHR30289:SF1">
    <property type="entry name" value="PEBP (PHOSPHATIDYLETHANOLAMINE-BINDING PROTEIN) FAMILY PROTEIN"/>
    <property type="match status" value="1"/>
</dbReference>
<protein>
    <submittedName>
        <fullName evidence="2">Phospholipid-binding protein</fullName>
    </submittedName>
</protein>
<dbReference type="KEGG" id="nao:Y958_16480"/>
<dbReference type="CDD" id="cd00865">
    <property type="entry name" value="PEBP_bact_arch"/>
    <property type="match status" value="1"/>
</dbReference>
<dbReference type="Gene3D" id="3.90.280.10">
    <property type="entry name" value="PEBP-like"/>
    <property type="match status" value="1"/>
</dbReference>
<dbReference type="InterPro" id="IPR008914">
    <property type="entry name" value="PEBP"/>
</dbReference>
<sequence length="213" mass="23307">MQITSNSFRDGGRLPDACAYAVASSIGRVRPGPNRNPHVAWSDPPAGTRSFVLTVHSPDAPHRWTDANREGRTLSPDLPRVPFYHWILIDLPTRTREVKEGRHSAGITNRGKQGPSAPEPPGARHGMNDFTILFLEDRARTGDYYGYDGPCPPWNDSIFHRYIFTIHALDIPRLPVVGPINGTSTLLAMAGHVLDRASIVGGYSLNPALLGAN</sequence>
<feature type="region of interest" description="Disordered" evidence="1">
    <location>
        <begin position="101"/>
        <end position="125"/>
    </location>
</feature>
<evidence type="ECO:0000256" key="1">
    <source>
        <dbReference type="SAM" id="MobiDB-lite"/>
    </source>
</evidence>
<dbReference type="EMBL" id="CP022111">
    <property type="protein sequence ID" value="ASG22528.1"/>
    <property type="molecule type" value="Genomic_DNA"/>
</dbReference>
<dbReference type="SUPFAM" id="SSF49777">
    <property type="entry name" value="PEBP-like"/>
    <property type="match status" value="1"/>
</dbReference>
<dbReference type="Proteomes" id="UP000197153">
    <property type="component" value="Chromosome 2"/>
</dbReference>
<evidence type="ECO:0000313" key="2">
    <source>
        <dbReference type="EMBL" id="ASG22528.1"/>
    </source>
</evidence>